<gene>
    <name evidence="9" type="ORF">JF535_04070</name>
</gene>
<dbReference type="InterPro" id="IPR036852">
    <property type="entry name" value="Peptidase_S8/S53_dom_sf"/>
</dbReference>
<dbReference type="Gene3D" id="3.40.50.200">
    <property type="entry name" value="Peptidase S8/S53 domain"/>
    <property type="match status" value="1"/>
</dbReference>
<evidence type="ECO:0000256" key="7">
    <source>
        <dbReference type="SAM" id="MobiDB-lite"/>
    </source>
</evidence>
<dbReference type="PANTHER" id="PTHR43806">
    <property type="entry name" value="PEPTIDASE S8"/>
    <property type="match status" value="1"/>
</dbReference>
<dbReference type="InterPro" id="IPR022398">
    <property type="entry name" value="Peptidase_S8_His-AS"/>
</dbReference>
<evidence type="ECO:0000256" key="3">
    <source>
        <dbReference type="ARBA" id="ARBA00022801"/>
    </source>
</evidence>
<reference evidence="9 10" key="1">
    <citation type="submission" date="2020-12" db="EMBL/GenBank/DDBJ databases">
        <title>Oil enriched cultivation method for isolating marine PHA-producing bacteria.</title>
        <authorList>
            <person name="Zheng W."/>
            <person name="Yu S."/>
            <person name="Huang Y."/>
        </authorList>
    </citation>
    <scope>NUCLEOTIDE SEQUENCE [LARGE SCALE GENOMIC DNA]</scope>
    <source>
        <strain evidence="9 10">SN0-2</strain>
    </source>
</reference>
<keyword evidence="4 5" id="KW-0720">Serine protease</keyword>
<comment type="caution">
    <text evidence="9">The sequence shown here is derived from an EMBL/GenBank/DDBJ whole genome shotgun (WGS) entry which is preliminary data.</text>
</comment>
<evidence type="ECO:0000313" key="10">
    <source>
        <dbReference type="Proteomes" id="UP000664293"/>
    </source>
</evidence>
<feature type="region of interest" description="Disordered" evidence="7">
    <location>
        <begin position="558"/>
        <end position="580"/>
    </location>
</feature>
<dbReference type="PROSITE" id="PS00138">
    <property type="entry name" value="SUBTILASE_SER"/>
    <property type="match status" value="1"/>
</dbReference>
<dbReference type="InterPro" id="IPR034176">
    <property type="entry name" value="Peptidases_S8_13"/>
</dbReference>
<keyword evidence="3 5" id="KW-0378">Hydrolase</keyword>
<dbReference type="Gene3D" id="2.60.40.10">
    <property type="entry name" value="Immunoglobulins"/>
    <property type="match status" value="2"/>
</dbReference>
<proteinExistence type="inferred from homology"/>
<feature type="domain" description="PKD" evidence="8">
    <location>
        <begin position="512"/>
        <end position="576"/>
    </location>
</feature>
<evidence type="ECO:0000256" key="2">
    <source>
        <dbReference type="ARBA" id="ARBA00022670"/>
    </source>
</evidence>
<feature type="active site" description="Charge relay system" evidence="5">
    <location>
        <position position="187"/>
    </location>
</feature>
<feature type="compositionally biased region" description="Low complexity" evidence="7">
    <location>
        <begin position="566"/>
        <end position="577"/>
    </location>
</feature>
<dbReference type="InterPro" id="IPR023828">
    <property type="entry name" value="Peptidase_S8_Ser-AS"/>
</dbReference>
<dbReference type="InterPro" id="IPR035986">
    <property type="entry name" value="PKD_dom_sf"/>
</dbReference>
<dbReference type="SMART" id="SM00089">
    <property type="entry name" value="PKD"/>
    <property type="match status" value="2"/>
</dbReference>
<feature type="domain" description="PKD" evidence="8">
    <location>
        <begin position="577"/>
        <end position="658"/>
    </location>
</feature>
<dbReference type="PRINTS" id="PR00723">
    <property type="entry name" value="SUBTILISIN"/>
</dbReference>
<feature type="active site" description="Charge relay system" evidence="5">
    <location>
        <position position="249"/>
    </location>
</feature>
<evidence type="ECO:0000256" key="4">
    <source>
        <dbReference type="ARBA" id="ARBA00022825"/>
    </source>
</evidence>
<dbReference type="PROSITE" id="PS00136">
    <property type="entry name" value="SUBTILASE_ASP"/>
    <property type="match status" value="1"/>
</dbReference>
<dbReference type="InterPro" id="IPR050131">
    <property type="entry name" value="Peptidase_S8_subtilisin-like"/>
</dbReference>
<dbReference type="Proteomes" id="UP000664293">
    <property type="component" value="Unassembled WGS sequence"/>
</dbReference>
<dbReference type="PANTHER" id="PTHR43806:SF11">
    <property type="entry name" value="CEREVISIN-RELATED"/>
    <property type="match status" value="1"/>
</dbReference>
<feature type="active site" description="Charge relay system" evidence="5">
    <location>
        <position position="428"/>
    </location>
</feature>
<dbReference type="Pfam" id="PF18911">
    <property type="entry name" value="PKD_4"/>
    <property type="match status" value="2"/>
</dbReference>
<comment type="similarity">
    <text evidence="1 5 6">Belongs to the peptidase S8 family.</text>
</comment>
<dbReference type="PROSITE" id="PS51892">
    <property type="entry name" value="SUBTILASE"/>
    <property type="match status" value="1"/>
</dbReference>
<evidence type="ECO:0000256" key="5">
    <source>
        <dbReference type="PROSITE-ProRule" id="PRU01240"/>
    </source>
</evidence>
<accession>A0ABS3E3Z3</accession>
<protein>
    <submittedName>
        <fullName evidence="9">S8 family serine peptidase</fullName>
    </submittedName>
</protein>
<dbReference type="EMBL" id="JAEKJR010000001">
    <property type="protein sequence ID" value="MBN8430025.1"/>
    <property type="molecule type" value="Genomic_DNA"/>
</dbReference>
<dbReference type="InterPro" id="IPR000209">
    <property type="entry name" value="Peptidase_S8/S53_dom"/>
</dbReference>
<dbReference type="SUPFAM" id="SSF52743">
    <property type="entry name" value="Subtilisin-like"/>
    <property type="match status" value="1"/>
</dbReference>
<dbReference type="InterPro" id="IPR015500">
    <property type="entry name" value="Peptidase_S8_subtilisin-rel"/>
</dbReference>
<dbReference type="CDD" id="cd00146">
    <property type="entry name" value="PKD"/>
    <property type="match status" value="2"/>
</dbReference>
<dbReference type="InterPro" id="IPR000601">
    <property type="entry name" value="PKD_dom"/>
</dbReference>
<dbReference type="PROSITE" id="PS50093">
    <property type="entry name" value="PKD"/>
    <property type="match status" value="2"/>
</dbReference>
<dbReference type="InterPro" id="IPR013783">
    <property type="entry name" value="Ig-like_fold"/>
</dbReference>
<evidence type="ECO:0000259" key="8">
    <source>
        <dbReference type="PROSITE" id="PS50093"/>
    </source>
</evidence>
<organism evidence="9 10">
    <name type="scientific">Microbulbifer salipaludis</name>
    <dbReference type="NCBI Taxonomy" id="187980"/>
    <lineage>
        <taxon>Bacteria</taxon>
        <taxon>Pseudomonadati</taxon>
        <taxon>Pseudomonadota</taxon>
        <taxon>Gammaproteobacteria</taxon>
        <taxon>Cellvibrionales</taxon>
        <taxon>Microbulbiferaceae</taxon>
        <taxon>Microbulbifer</taxon>
    </lineage>
</organism>
<evidence type="ECO:0000256" key="1">
    <source>
        <dbReference type="ARBA" id="ARBA00011073"/>
    </source>
</evidence>
<dbReference type="SUPFAM" id="SSF49299">
    <property type="entry name" value="PKD domain"/>
    <property type="match status" value="2"/>
</dbReference>
<name>A0ABS3E3Z3_9GAMM</name>
<evidence type="ECO:0000256" key="6">
    <source>
        <dbReference type="RuleBase" id="RU003355"/>
    </source>
</evidence>
<keyword evidence="10" id="KW-1185">Reference proteome</keyword>
<dbReference type="CDD" id="cd07496">
    <property type="entry name" value="Peptidases_S8_13"/>
    <property type="match status" value="1"/>
</dbReference>
<dbReference type="InterPro" id="IPR023827">
    <property type="entry name" value="Peptidase_S8_Asp-AS"/>
</dbReference>
<sequence>MAPGWCCEQSGAYSRVQQYKDVIVAFFSVRRASASLYFALAALFSVTSTAQASPDISSASSAPHAQQLILQFALPRADHHAPDIAASLSQLTGVELHYRRSLANGQFDVLRLQQRLAPASLQRLVSALSNQPGVLSVEVDQLMQHTAIPGDSRYNEQWHYFEATGGINLEAAWDTHDGSGVVVAVIDTGITDHSDLNDNIILGYDFIDDTAVANDGDGRDSDPSDPGDWLRAWECGFFNPSQPRNSSWHGTHVAGTIAALTNNNRGVAGVAHGARVLVARVLGKCGGYTSDIIDAIVWTSGGNVPGVPTNNTPAQVINLSLGGTGSCSTAMQNAINTARSNGATVVTAAGNSNADANEFSPANCNGVVTVAATDREGNRASYSNYGTAIDLSAPGGETSTSGNGVLSTLNSGTQGPAGESYRFYQGTSMAAPHVAGVAALLYQANPDLSPDQVRNALRDTARDLPGNCSGGCGAGILDARAALNTVSNGNQPPVVGFTCVDEALTIDCQDQSSDADGNITAWDWDFGDGNRSSVQHPSHTYGAAGTYSVSLTVTDNEGTSATRSQTVTVTDPDTTTPNQAPVADFTFSVARATASFTDASSDADGSIESWHWDFGDGSSSNAQNPSHEYAEDGTYSVTLTVTDDAGESHSITKSVTATCGFRWGGRCYF</sequence>
<dbReference type="Pfam" id="PF00082">
    <property type="entry name" value="Peptidase_S8"/>
    <property type="match status" value="1"/>
</dbReference>
<keyword evidence="2 5" id="KW-0645">Protease</keyword>
<evidence type="ECO:0000313" key="9">
    <source>
        <dbReference type="EMBL" id="MBN8430025.1"/>
    </source>
</evidence>
<dbReference type="PROSITE" id="PS00137">
    <property type="entry name" value="SUBTILASE_HIS"/>
    <property type="match status" value="1"/>
</dbReference>
<dbReference type="InterPro" id="IPR022409">
    <property type="entry name" value="PKD/Chitinase_dom"/>
</dbReference>